<name>A0ABT7Y8E2_9VIBR</name>
<gene>
    <name evidence="1" type="ORF">QWJ08_21950</name>
</gene>
<sequence length="90" mass="10112">MSQLYIHDDQGLFAQVNTEQFESIGHAAAALIQELISWFQGNSVYSDEITKSEITELTALQTRFKSGKLDPMVDGQYWLDTQGFLGTFSC</sequence>
<evidence type="ECO:0000313" key="2">
    <source>
        <dbReference type="Proteomes" id="UP001169719"/>
    </source>
</evidence>
<organism evidence="1 2">
    <name type="scientific">Vibrio agarivorans</name>
    <dbReference type="NCBI Taxonomy" id="153622"/>
    <lineage>
        <taxon>Bacteria</taxon>
        <taxon>Pseudomonadati</taxon>
        <taxon>Pseudomonadota</taxon>
        <taxon>Gammaproteobacteria</taxon>
        <taxon>Vibrionales</taxon>
        <taxon>Vibrionaceae</taxon>
        <taxon>Vibrio</taxon>
    </lineage>
</organism>
<comment type="caution">
    <text evidence="1">The sequence shown here is derived from an EMBL/GenBank/DDBJ whole genome shotgun (WGS) entry which is preliminary data.</text>
</comment>
<dbReference type="RefSeq" id="WP_289964227.1">
    <property type="nucleotide sequence ID" value="NZ_JAUEOZ010000003.1"/>
</dbReference>
<reference evidence="1" key="1">
    <citation type="submission" date="2024-05" db="EMBL/GenBank/DDBJ databases">
        <title>Genome Sequences of Four Agar- Degrading Marine Bacteria.</title>
        <authorList>
            <person name="Phillips E.K."/>
            <person name="Shaffer J.C."/>
            <person name="Henson M.W."/>
            <person name="Temperton B."/>
            <person name="Thrash C.J."/>
            <person name="Martin M.O."/>
        </authorList>
    </citation>
    <scope>NUCLEOTIDE SEQUENCE</scope>
    <source>
        <strain evidence="1">EKP203</strain>
    </source>
</reference>
<keyword evidence="2" id="KW-1185">Reference proteome</keyword>
<dbReference type="Proteomes" id="UP001169719">
    <property type="component" value="Unassembled WGS sequence"/>
</dbReference>
<accession>A0ABT7Y8E2</accession>
<dbReference type="EMBL" id="JAUEOZ010000003">
    <property type="protein sequence ID" value="MDN2484024.1"/>
    <property type="molecule type" value="Genomic_DNA"/>
</dbReference>
<evidence type="ECO:0000313" key="1">
    <source>
        <dbReference type="EMBL" id="MDN2484024.1"/>
    </source>
</evidence>
<protein>
    <submittedName>
        <fullName evidence="1">Uncharacterized protein</fullName>
    </submittedName>
</protein>
<proteinExistence type="predicted"/>